<sequence length="241" mass="28184">MIKAGGLHNYILGGIMNFNIITKYDEFLLLERDWNDLLRNLDCNEIFYSWNWIKAYLDNVDCELKNNLCIVIGRNSKSTNIILPFINDRGKIRFITNKTVDYNNILVDKSENKYNAILKAISFLIKEVNFKEINLNNFKGETELFILCDVINSNMDLKINIEESVMAPILKMKDKKTKTKNKAIKDIQRREKKLKEIGNIKINIGAEFDNKVWVKLQDFHKKGGGKVYLIIEDTYRFTKNS</sequence>
<dbReference type="Proteomes" id="UP000463883">
    <property type="component" value="Chromosome"/>
</dbReference>
<keyword evidence="2" id="KW-1185">Reference proteome</keyword>
<evidence type="ECO:0000313" key="2">
    <source>
        <dbReference type="Proteomes" id="UP000463883"/>
    </source>
</evidence>
<protein>
    <submittedName>
        <fullName evidence="1">Uncharacterized protein</fullName>
    </submittedName>
</protein>
<reference evidence="1 2" key="1">
    <citation type="submission" date="2020-01" db="EMBL/GenBank/DDBJ databases">
        <title>Genomic analysis of Aminipila sp. CBA3637.</title>
        <authorList>
            <person name="Kim Y.B."/>
            <person name="Roh S.W."/>
        </authorList>
    </citation>
    <scope>NUCLEOTIDE SEQUENCE [LARGE SCALE GENOMIC DNA]</scope>
    <source>
        <strain evidence="1 2">CBA3637</strain>
    </source>
</reference>
<accession>A0A6P1MJV3</accession>
<dbReference type="KEGG" id="amic:Ami3637_01790"/>
<gene>
    <name evidence="1" type="ORF">Ami3637_01790</name>
</gene>
<proteinExistence type="predicted"/>
<organism evidence="1 2">
    <name type="scientific">Aminipila terrae</name>
    <dbReference type="NCBI Taxonomy" id="2697030"/>
    <lineage>
        <taxon>Bacteria</taxon>
        <taxon>Bacillati</taxon>
        <taxon>Bacillota</taxon>
        <taxon>Clostridia</taxon>
        <taxon>Peptostreptococcales</taxon>
        <taxon>Anaerovoracaceae</taxon>
        <taxon>Aminipila</taxon>
    </lineage>
</organism>
<dbReference type="AlphaFoldDB" id="A0A6P1MJV3"/>
<evidence type="ECO:0000313" key="1">
    <source>
        <dbReference type="EMBL" id="QHI71295.1"/>
    </source>
</evidence>
<dbReference type="RefSeq" id="WP_162361070.1">
    <property type="nucleotide sequence ID" value="NZ_CP047591.1"/>
</dbReference>
<name>A0A6P1MJV3_9FIRM</name>
<dbReference type="EMBL" id="CP047591">
    <property type="protein sequence ID" value="QHI71295.1"/>
    <property type="molecule type" value="Genomic_DNA"/>
</dbReference>